<feature type="domain" description="ChsH2 C-terminal OB-fold" evidence="1">
    <location>
        <begin position="165"/>
        <end position="230"/>
    </location>
</feature>
<dbReference type="Pfam" id="PF01796">
    <property type="entry name" value="OB_ChsH2_C"/>
    <property type="match status" value="1"/>
</dbReference>
<dbReference type="Gene3D" id="6.10.30.10">
    <property type="match status" value="1"/>
</dbReference>
<dbReference type="EMBL" id="ATDN01000029">
    <property type="protein sequence ID" value="RWA17928.1"/>
    <property type="molecule type" value="Genomic_DNA"/>
</dbReference>
<evidence type="ECO:0000259" key="1">
    <source>
        <dbReference type="Pfam" id="PF01796"/>
    </source>
</evidence>
<evidence type="ECO:0000313" key="4">
    <source>
        <dbReference type="Proteomes" id="UP000287177"/>
    </source>
</evidence>
<evidence type="ECO:0000259" key="2">
    <source>
        <dbReference type="Pfam" id="PF12172"/>
    </source>
</evidence>
<dbReference type="InterPro" id="IPR022002">
    <property type="entry name" value="ChsH2_Znr"/>
</dbReference>
<dbReference type="InterPro" id="IPR002878">
    <property type="entry name" value="ChsH2_C"/>
</dbReference>
<dbReference type="Pfam" id="PF12172">
    <property type="entry name" value="zf-ChsH2"/>
    <property type="match status" value="1"/>
</dbReference>
<protein>
    <recommendedName>
        <fullName evidence="5">DNA-binding protein</fullName>
    </recommendedName>
</protein>
<evidence type="ECO:0008006" key="5">
    <source>
        <dbReference type="Google" id="ProtNLM"/>
    </source>
</evidence>
<dbReference type="InterPro" id="IPR052513">
    <property type="entry name" value="Thioester_dehydratase-like"/>
</dbReference>
<evidence type="ECO:0000313" key="3">
    <source>
        <dbReference type="EMBL" id="RWA17928.1"/>
    </source>
</evidence>
<dbReference type="PANTHER" id="PTHR34075:SF5">
    <property type="entry name" value="BLR3430 PROTEIN"/>
    <property type="match status" value="1"/>
</dbReference>
<reference evidence="3 4" key="1">
    <citation type="submission" date="2013-06" db="EMBL/GenBank/DDBJ databases">
        <title>The draft sequence of the Mycobacterium elephantis genome.</title>
        <authorList>
            <person name="Pettersson F.B."/>
            <person name="Das S."/>
            <person name="Dasgupta S."/>
            <person name="Bhattacharya A."/>
            <person name="Kirsebom L.A."/>
        </authorList>
    </citation>
    <scope>NUCLEOTIDE SEQUENCE [LARGE SCALE GENOMIC DNA]</scope>
    <source>
        <strain evidence="3 4">DSM 44368</strain>
    </source>
</reference>
<sequence length="252" mass="27870">MTIELDAAVPADLVSTVEAHGKAVAAGDNPAVLADFLPDRIGQLIGSADVPAQLKSAEVRRIADAGDARFDAVIRYTQPDDTWFELRSRWVRFHDGTWRVLAVRNIPETPPWIDATGPAWDGVDAPHWDGLRDGRLLLQRCPHCAIWIWAPRPICPRCHSFETTWEPVDPVGTVYTWTRTWQAFTTEATGHLPYVVVLVELPAAGGCRLLGVLENADGITPTIGAAVRGTIQEPPDDRHWPLVRWRLDGARA</sequence>
<gene>
    <name evidence="3" type="ORF">MELE44368_24685</name>
</gene>
<proteinExistence type="predicted"/>
<dbReference type="PANTHER" id="PTHR34075">
    <property type="entry name" value="BLR3430 PROTEIN"/>
    <property type="match status" value="1"/>
</dbReference>
<name>A0A439DQF0_9MYCO</name>
<dbReference type="InterPro" id="IPR012340">
    <property type="entry name" value="NA-bd_OB-fold"/>
</dbReference>
<dbReference type="AlphaFoldDB" id="A0A439DQF0"/>
<dbReference type="Proteomes" id="UP000287177">
    <property type="component" value="Unassembled WGS sequence"/>
</dbReference>
<feature type="domain" description="ChsH2 rubredoxin-like zinc ribbon" evidence="2">
    <location>
        <begin position="128"/>
        <end position="162"/>
    </location>
</feature>
<dbReference type="SUPFAM" id="SSF50249">
    <property type="entry name" value="Nucleic acid-binding proteins"/>
    <property type="match status" value="1"/>
</dbReference>
<accession>A0A439DQF0</accession>
<keyword evidence="4" id="KW-1185">Reference proteome</keyword>
<dbReference type="RefSeq" id="WP_128109901.1">
    <property type="nucleotide sequence ID" value="NZ_ATDN01000029.1"/>
</dbReference>
<comment type="caution">
    <text evidence="3">The sequence shown here is derived from an EMBL/GenBank/DDBJ whole genome shotgun (WGS) entry which is preliminary data.</text>
</comment>
<organism evidence="3 4">
    <name type="scientific">Mycolicibacterium elephantis DSM 44368</name>
    <dbReference type="NCBI Taxonomy" id="1335622"/>
    <lineage>
        <taxon>Bacteria</taxon>
        <taxon>Bacillati</taxon>
        <taxon>Actinomycetota</taxon>
        <taxon>Actinomycetes</taxon>
        <taxon>Mycobacteriales</taxon>
        <taxon>Mycobacteriaceae</taxon>
        <taxon>Mycolicibacterium</taxon>
    </lineage>
</organism>